<keyword evidence="5" id="KW-1185">Reference proteome</keyword>
<dbReference type="Gene3D" id="3.40.50.150">
    <property type="entry name" value="Vaccinia Virus protein VP39"/>
    <property type="match status" value="1"/>
</dbReference>
<dbReference type="Gene3D" id="1.10.150.290">
    <property type="entry name" value="S-adenosyl-L-methionine-dependent methyltransferases"/>
    <property type="match status" value="1"/>
</dbReference>
<dbReference type="PANTHER" id="PTHR43861:SF1">
    <property type="entry name" value="TRANS-ACONITATE 2-METHYLTRANSFERASE"/>
    <property type="match status" value="1"/>
</dbReference>
<evidence type="ECO:0000256" key="1">
    <source>
        <dbReference type="ARBA" id="ARBA00022603"/>
    </source>
</evidence>
<organism evidence="4 5">
    <name type="scientific">Lagenidium giganteum</name>
    <dbReference type="NCBI Taxonomy" id="4803"/>
    <lineage>
        <taxon>Eukaryota</taxon>
        <taxon>Sar</taxon>
        <taxon>Stramenopiles</taxon>
        <taxon>Oomycota</taxon>
        <taxon>Peronosporomycetes</taxon>
        <taxon>Pythiales</taxon>
        <taxon>Pythiaceae</taxon>
    </lineage>
</organism>
<protein>
    <recommendedName>
        <fullName evidence="3">Methyltransferase domain-containing protein</fullName>
    </recommendedName>
</protein>
<evidence type="ECO:0000313" key="5">
    <source>
        <dbReference type="Proteomes" id="UP001146120"/>
    </source>
</evidence>
<dbReference type="AlphaFoldDB" id="A0AAV2YSP1"/>
<reference evidence="4" key="1">
    <citation type="submission" date="2022-11" db="EMBL/GenBank/DDBJ databases">
        <authorList>
            <person name="Morgan W.R."/>
            <person name="Tartar A."/>
        </authorList>
    </citation>
    <scope>NUCLEOTIDE SEQUENCE</scope>
    <source>
        <strain evidence="4">ARSEF 373</strain>
    </source>
</reference>
<dbReference type="EMBL" id="DAKRPA010000170">
    <property type="protein sequence ID" value="DAZ96358.1"/>
    <property type="molecule type" value="Genomic_DNA"/>
</dbReference>
<proteinExistence type="predicted"/>
<gene>
    <name evidence="4" type="ORF">N0F65_008008</name>
</gene>
<dbReference type="PANTHER" id="PTHR43861">
    <property type="entry name" value="TRANS-ACONITATE 2-METHYLTRANSFERASE-RELATED"/>
    <property type="match status" value="1"/>
</dbReference>
<name>A0AAV2YSP1_9STRA</name>
<dbReference type="SUPFAM" id="SSF53335">
    <property type="entry name" value="S-adenosyl-L-methionine-dependent methyltransferases"/>
    <property type="match status" value="1"/>
</dbReference>
<dbReference type="InterPro" id="IPR041698">
    <property type="entry name" value="Methyltransf_25"/>
</dbReference>
<evidence type="ECO:0000256" key="2">
    <source>
        <dbReference type="ARBA" id="ARBA00022679"/>
    </source>
</evidence>
<sequence length="292" mass="32983">MRQQLMEAAQTWHPHKYLTFESHRLRPALELLGRIPAPASVKSPNDDVHVVDLGAGTCNMGPAFLQRWPNARVTFVDSSDSMLARGKEEHSANPELDASRFSYVQDSFETFTPTAPVDVIYSNAALHWVSAERHAKLLPRLLSFLKPGGVLAFQIPDSRLQPSHQLMVEAGKRLNLQDRLANVRWVTCERDPSYYYQICHDLEPPQVSNLDMWSTAYAQILSGENPVADFTSSTGLGPYLEELGGRESPAAQQFEAKYRELILEAYPKEKDGRTIFNMKRFFFVATKLTDAQ</sequence>
<reference evidence="4" key="2">
    <citation type="journal article" date="2023" name="Microbiol Resour">
        <title>Decontamination and Annotation of the Draft Genome Sequence of the Oomycete Lagenidium giganteum ARSEF 373.</title>
        <authorList>
            <person name="Morgan W.R."/>
            <person name="Tartar A."/>
        </authorList>
    </citation>
    <scope>NUCLEOTIDE SEQUENCE</scope>
    <source>
        <strain evidence="4">ARSEF 373</strain>
    </source>
</reference>
<evidence type="ECO:0000313" key="4">
    <source>
        <dbReference type="EMBL" id="DAZ96358.1"/>
    </source>
</evidence>
<keyword evidence="2" id="KW-0808">Transferase</keyword>
<evidence type="ECO:0000259" key="3">
    <source>
        <dbReference type="Pfam" id="PF13649"/>
    </source>
</evidence>
<accession>A0AAV2YSP1</accession>
<dbReference type="CDD" id="cd02440">
    <property type="entry name" value="AdoMet_MTases"/>
    <property type="match status" value="1"/>
</dbReference>
<dbReference type="GO" id="GO:0032259">
    <property type="term" value="P:methylation"/>
    <property type="evidence" value="ECO:0007669"/>
    <property type="project" value="UniProtKB-KW"/>
</dbReference>
<feature type="domain" description="Methyltransferase" evidence="3">
    <location>
        <begin position="50"/>
        <end position="149"/>
    </location>
</feature>
<dbReference type="GO" id="GO:0030798">
    <property type="term" value="F:trans-aconitate 2-methyltransferase activity"/>
    <property type="evidence" value="ECO:0007669"/>
    <property type="project" value="InterPro"/>
</dbReference>
<dbReference type="Proteomes" id="UP001146120">
    <property type="component" value="Unassembled WGS sequence"/>
</dbReference>
<keyword evidence="1" id="KW-0489">Methyltransferase</keyword>
<dbReference type="InterPro" id="IPR029063">
    <property type="entry name" value="SAM-dependent_MTases_sf"/>
</dbReference>
<dbReference type="InterPro" id="IPR023149">
    <property type="entry name" value="Trans_acon_MeTrfase_C"/>
</dbReference>
<dbReference type="Pfam" id="PF13649">
    <property type="entry name" value="Methyltransf_25"/>
    <property type="match status" value="1"/>
</dbReference>
<comment type="caution">
    <text evidence="4">The sequence shown here is derived from an EMBL/GenBank/DDBJ whole genome shotgun (WGS) entry which is preliminary data.</text>
</comment>